<keyword evidence="1" id="KW-1133">Transmembrane helix</keyword>
<dbReference type="STRING" id="1537102.L0B050"/>
<dbReference type="Proteomes" id="UP000031512">
    <property type="component" value="Chromosome 3"/>
</dbReference>
<dbReference type="KEGG" id="beq:BEWA_000410"/>
<protein>
    <submittedName>
        <fullName evidence="2">Uncharacterized protein</fullName>
    </submittedName>
</protein>
<reference evidence="2 3" key="1">
    <citation type="journal article" date="2012" name="BMC Genomics">
        <title>Comparative genomic analysis and phylogenetic position of Theileria equi.</title>
        <authorList>
            <person name="Kappmeyer L.S."/>
            <person name="Thiagarajan M."/>
            <person name="Herndon D.R."/>
            <person name="Ramsay J.D."/>
            <person name="Caler E."/>
            <person name="Djikeng A."/>
            <person name="Gillespie J.J."/>
            <person name="Lau A.O."/>
            <person name="Roalson E.H."/>
            <person name="Silva J.C."/>
            <person name="Silva M.G."/>
            <person name="Suarez C.E."/>
            <person name="Ueti M.W."/>
            <person name="Nene V.M."/>
            <person name="Mealey R.H."/>
            <person name="Knowles D.P."/>
            <person name="Brayton K.A."/>
        </authorList>
    </citation>
    <scope>NUCLEOTIDE SEQUENCE [LARGE SCALE GENOMIC DNA]</scope>
    <source>
        <strain evidence="2 3">WA</strain>
    </source>
</reference>
<feature type="transmembrane region" description="Helical" evidence="1">
    <location>
        <begin position="95"/>
        <end position="115"/>
    </location>
</feature>
<feature type="transmembrane region" description="Helical" evidence="1">
    <location>
        <begin position="20"/>
        <end position="45"/>
    </location>
</feature>
<proteinExistence type="predicted"/>
<feature type="transmembrane region" description="Helical" evidence="1">
    <location>
        <begin position="65"/>
        <end position="83"/>
    </location>
</feature>
<dbReference type="AlphaFoldDB" id="L0B050"/>
<dbReference type="GeneID" id="15804829"/>
<feature type="transmembrane region" description="Helical" evidence="1">
    <location>
        <begin position="186"/>
        <end position="212"/>
    </location>
</feature>
<feature type="transmembrane region" description="Helical" evidence="1">
    <location>
        <begin position="309"/>
        <end position="331"/>
    </location>
</feature>
<feature type="transmembrane region" description="Helical" evidence="1">
    <location>
        <begin position="272"/>
        <end position="297"/>
    </location>
</feature>
<gene>
    <name evidence="2" type="ORF">BEWA_000410</name>
</gene>
<evidence type="ECO:0000313" key="3">
    <source>
        <dbReference type="Proteomes" id="UP000031512"/>
    </source>
</evidence>
<dbReference type="OrthoDB" id="360918at2759"/>
<evidence type="ECO:0000256" key="1">
    <source>
        <dbReference type="SAM" id="Phobius"/>
    </source>
</evidence>
<dbReference type="VEuPathDB" id="PiroplasmaDB:BEWA_000410"/>
<accession>L0B050</accession>
<keyword evidence="1" id="KW-0472">Membrane</keyword>
<keyword evidence="1" id="KW-0812">Transmembrane</keyword>
<evidence type="ECO:0000313" key="2">
    <source>
        <dbReference type="EMBL" id="AFZ80636.1"/>
    </source>
</evidence>
<feature type="transmembrane region" description="Helical" evidence="1">
    <location>
        <begin position="239"/>
        <end position="260"/>
    </location>
</feature>
<keyword evidence="3" id="KW-1185">Reference proteome</keyword>
<feature type="transmembrane region" description="Helical" evidence="1">
    <location>
        <begin position="127"/>
        <end position="148"/>
    </location>
</feature>
<dbReference type="RefSeq" id="XP_004830302.1">
    <property type="nucleotide sequence ID" value="XM_004830245.1"/>
</dbReference>
<name>L0B050_THEEQ</name>
<dbReference type="EMBL" id="CP001670">
    <property type="protein sequence ID" value="AFZ80636.1"/>
    <property type="molecule type" value="Genomic_DNA"/>
</dbReference>
<sequence length="525" mass="58163">MSTSTENSAGTGKGPPIEKWAMFLVGLTLLQSLRIALTSASLAMVRFKIPDNRVSEFINLVYNPMKLAVFTGMAIINIMALTPQLKGWFKRHSKWFAVFTNITLCLSFILILIAFTSGGLLGNLTFYYWTIVFGSFVYGMNEACTMTVGGTHGSFFNVGVPICSILVFFYHFSFKFIAELMNWSNVAYWTLFWQIVLASFISLVSAVVWIVAYTPEGTSDSQNGDNATQEPFADGVKKAWSPILMGVVGIGGLYVFYPAIAPYKLTDIKSGYHIDLAALFISAVPGISASILCIKNIGPDKRWEGDFRWWHFTWIFALPYFTAMSFCLVALHNPGSRAASSIKTRMAAEMITITLISCEEALAAVSYGAAANQVGKYCSCKCECEECGGCGPEEADCQCVCKETTCRCCQKDKDCRETCTCGDCSCKCCKPKDGGIIGAFNSFSTQIAMIIFSFVGDGYLHTYEKYEGNEDRWPTKHYGTLRSMLFWLNSGAYVAFKSAKNSFITDVRGKLLDKHETFFIVYADE</sequence>
<feature type="transmembrane region" description="Helical" evidence="1">
    <location>
        <begin position="154"/>
        <end position="174"/>
    </location>
</feature>
<organism evidence="2 3">
    <name type="scientific">Theileria equi strain WA</name>
    <dbReference type="NCBI Taxonomy" id="1537102"/>
    <lineage>
        <taxon>Eukaryota</taxon>
        <taxon>Sar</taxon>
        <taxon>Alveolata</taxon>
        <taxon>Apicomplexa</taxon>
        <taxon>Aconoidasida</taxon>
        <taxon>Piroplasmida</taxon>
        <taxon>Theileriidae</taxon>
        <taxon>Theileria</taxon>
    </lineage>
</organism>